<sequence length="348" mass="38767">MAPHHVETNKLCPCGGVLEVEGLKIETAEPKQPSQTKVTSKSLELSINELDHSGGAIVYRFIHFEEPSVVLSSPAESLLLPSPSLPSAPPSPASISTSPLSSAKDHHDADDVWLFYLEEGDCWVCKLCQISNKYKNTKKNTYSINTGTTSLHHYLIREHLKLLNTLIKSNGTKAAEKFRKANGMATPSDTSCSNISSVLKFSHDAFINVIVEWIIANDQVIETWERYISTLKREMETLLGIIVFLVTMRVKILLLPFSTSLIVLALQLSWIMMDNAANNGTFIVFLEFYFCVIEKRIRCFAYIMNLAAKVVISAVTALNTVLLEESMNITQDPVATVRALFFIHSQDT</sequence>
<feature type="compositionally biased region" description="Pro residues" evidence="1">
    <location>
        <begin position="83"/>
        <end position="92"/>
    </location>
</feature>
<dbReference type="OrthoDB" id="3055687at2759"/>
<evidence type="ECO:0000313" key="3">
    <source>
        <dbReference type="EMBL" id="PBL01513.1"/>
    </source>
</evidence>
<feature type="region of interest" description="Disordered" evidence="1">
    <location>
        <begin position="82"/>
        <end position="105"/>
    </location>
</feature>
<organism evidence="3 4">
    <name type="scientific">Armillaria gallica</name>
    <name type="common">Bulbous honey fungus</name>
    <name type="synonym">Armillaria bulbosa</name>
    <dbReference type="NCBI Taxonomy" id="47427"/>
    <lineage>
        <taxon>Eukaryota</taxon>
        <taxon>Fungi</taxon>
        <taxon>Dikarya</taxon>
        <taxon>Basidiomycota</taxon>
        <taxon>Agaricomycotina</taxon>
        <taxon>Agaricomycetes</taxon>
        <taxon>Agaricomycetidae</taxon>
        <taxon>Agaricales</taxon>
        <taxon>Marasmiineae</taxon>
        <taxon>Physalacriaceae</taxon>
        <taxon>Armillaria</taxon>
    </lineage>
</organism>
<feature type="transmembrane region" description="Helical" evidence="2">
    <location>
        <begin position="238"/>
        <end position="264"/>
    </location>
</feature>
<proteinExistence type="predicted"/>
<accession>A0A2H3ED08</accession>
<feature type="transmembrane region" description="Helical" evidence="2">
    <location>
        <begin position="276"/>
        <end position="293"/>
    </location>
</feature>
<name>A0A2H3ED08_ARMGA</name>
<dbReference type="InParanoid" id="A0A2H3ED08"/>
<feature type="compositionally biased region" description="Low complexity" evidence="1">
    <location>
        <begin position="93"/>
        <end position="102"/>
    </location>
</feature>
<dbReference type="Proteomes" id="UP000217790">
    <property type="component" value="Unassembled WGS sequence"/>
</dbReference>
<reference evidence="4" key="1">
    <citation type="journal article" date="2017" name="Nat. Ecol. Evol.">
        <title>Genome expansion and lineage-specific genetic innovations in the forest pathogenic fungi Armillaria.</title>
        <authorList>
            <person name="Sipos G."/>
            <person name="Prasanna A.N."/>
            <person name="Walter M.C."/>
            <person name="O'Connor E."/>
            <person name="Balint B."/>
            <person name="Krizsan K."/>
            <person name="Kiss B."/>
            <person name="Hess J."/>
            <person name="Varga T."/>
            <person name="Slot J."/>
            <person name="Riley R."/>
            <person name="Boka B."/>
            <person name="Rigling D."/>
            <person name="Barry K."/>
            <person name="Lee J."/>
            <person name="Mihaltcheva S."/>
            <person name="LaButti K."/>
            <person name="Lipzen A."/>
            <person name="Waldron R."/>
            <person name="Moloney N.M."/>
            <person name="Sperisen C."/>
            <person name="Kredics L."/>
            <person name="Vagvoelgyi C."/>
            <person name="Patrignani A."/>
            <person name="Fitzpatrick D."/>
            <person name="Nagy I."/>
            <person name="Doyle S."/>
            <person name="Anderson J.B."/>
            <person name="Grigoriev I.V."/>
            <person name="Gueldener U."/>
            <person name="Muensterkoetter M."/>
            <person name="Nagy L.G."/>
        </authorList>
    </citation>
    <scope>NUCLEOTIDE SEQUENCE [LARGE SCALE GENOMIC DNA]</scope>
    <source>
        <strain evidence="4">Ar21-2</strain>
    </source>
</reference>
<dbReference type="EMBL" id="KZ293646">
    <property type="protein sequence ID" value="PBL01513.1"/>
    <property type="molecule type" value="Genomic_DNA"/>
</dbReference>
<evidence type="ECO:0000256" key="1">
    <source>
        <dbReference type="SAM" id="MobiDB-lite"/>
    </source>
</evidence>
<evidence type="ECO:0000256" key="2">
    <source>
        <dbReference type="SAM" id="Phobius"/>
    </source>
</evidence>
<keyword evidence="2" id="KW-1133">Transmembrane helix</keyword>
<dbReference type="AlphaFoldDB" id="A0A2H3ED08"/>
<protein>
    <submittedName>
        <fullName evidence="3">Uncharacterized protein</fullName>
    </submittedName>
</protein>
<gene>
    <name evidence="3" type="ORF">ARMGADRAFT_1025206</name>
</gene>
<keyword evidence="2" id="KW-0812">Transmembrane</keyword>
<keyword evidence="4" id="KW-1185">Reference proteome</keyword>
<feature type="transmembrane region" description="Helical" evidence="2">
    <location>
        <begin position="300"/>
        <end position="323"/>
    </location>
</feature>
<evidence type="ECO:0000313" key="4">
    <source>
        <dbReference type="Proteomes" id="UP000217790"/>
    </source>
</evidence>
<keyword evidence="2" id="KW-0472">Membrane</keyword>